<dbReference type="PANTHER" id="PTHR33627">
    <property type="entry name" value="TRANSPOSASE"/>
    <property type="match status" value="1"/>
</dbReference>
<feature type="compositionally biased region" description="Low complexity" evidence="1">
    <location>
        <begin position="454"/>
        <end position="467"/>
    </location>
</feature>
<dbReference type="InterPro" id="IPR039365">
    <property type="entry name" value="IS701-like"/>
</dbReference>
<dbReference type="KEGG" id="saqu:EJC51_24865"/>
<sequence length="554" mass="59406">MITTLTVWSGPGVSQARSVILIRSTGIRQVAPRAQGAPGRGWWPDHLPESVRSAFVRRSATRCGGPVTICRADGVPRAPPADARPLGRVGRVRSQRAREAGVTVSRAVFSEAVFGEADFSEADFSEADFSEADFSEADFGEAVFDRPGADLGWAGFHQPPDVVAELSAALFPQVLRRKDQRWWAEQYVRGLLAADGRKSVRRIASAVGGGAAEQSLHHLIAASTWDWSPLRAALAQRLQDAVAPAAWVVQPMAIPKVGEHSVGVGRQFVPRAGRPDSGQQAFGLWFASEQASAPVNWRLHLPGGWIRDAERRRRAEIPEAAGEETLEECAAAVVRSTLKWGLPRRPVVLGAAGPDLGTAMRRYREAGVPLLVRVPGGTALTVAEPSLPGFGAGPLAAQRIADSVRALRRPVQWADPLAGPTTVRSSLVVGVPVTLPDDGRPGLLLGEWPDPRSGPRTGPRPGLRSGPQADPCRPPTDFWLTDLDRMPVPALLRLAKLARRVARDCATTGEQVGLRDFVGRSFKGWHRHTTLASVAYAARTLDTSGAITTPARSA</sequence>
<reference evidence="3 4" key="1">
    <citation type="submission" date="2018-12" db="EMBL/GenBank/DDBJ databases">
        <authorList>
            <person name="Li K."/>
        </authorList>
    </citation>
    <scope>NUCLEOTIDE SEQUENCE [LARGE SCALE GENOMIC DNA]</scope>
    <source>
        <strain evidence="4">CR22</strain>
    </source>
</reference>
<evidence type="ECO:0000259" key="2">
    <source>
        <dbReference type="Pfam" id="PF13546"/>
    </source>
</evidence>
<accession>A0A3Q9C0V0</accession>
<evidence type="ECO:0000256" key="1">
    <source>
        <dbReference type="SAM" id="MobiDB-lite"/>
    </source>
</evidence>
<feature type="domain" description="Transposase IS701-like DDE" evidence="2">
    <location>
        <begin position="171"/>
        <end position="387"/>
    </location>
</feature>
<evidence type="ECO:0000313" key="3">
    <source>
        <dbReference type="EMBL" id="AZP19013.1"/>
    </source>
</evidence>
<dbReference type="SUPFAM" id="SSF141571">
    <property type="entry name" value="Pentapeptide repeat-like"/>
    <property type="match status" value="1"/>
</dbReference>
<dbReference type="InterPro" id="IPR038721">
    <property type="entry name" value="IS701-like_DDE_dom"/>
</dbReference>
<dbReference type="InterPro" id="IPR001646">
    <property type="entry name" value="5peptide_repeat"/>
</dbReference>
<protein>
    <recommendedName>
        <fullName evidence="2">Transposase IS701-like DDE domain-containing protein</fullName>
    </recommendedName>
</protein>
<organism evidence="3 4">
    <name type="scientific">Streptomyces aquilus</name>
    <dbReference type="NCBI Taxonomy" id="2548456"/>
    <lineage>
        <taxon>Bacteria</taxon>
        <taxon>Bacillati</taxon>
        <taxon>Actinomycetota</taxon>
        <taxon>Actinomycetes</taxon>
        <taxon>Kitasatosporales</taxon>
        <taxon>Streptomycetaceae</taxon>
        <taxon>Streptomyces</taxon>
    </lineage>
</organism>
<dbReference type="AlphaFoldDB" id="A0A3Q9C0V0"/>
<dbReference type="PANTHER" id="PTHR33627:SF1">
    <property type="entry name" value="TRANSPOSASE"/>
    <property type="match status" value="1"/>
</dbReference>
<dbReference type="Proteomes" id="UP000280197">
    <property type="component" value="Chromosome"/>
</dbReference>
<gene>
    <name evidence="3" type="ORF">EJC51_24865</name>
</gene>
<keyword evidence="4" id="KW-1185">Reference proteome</keyword>
<dbReference type="Pfam" id="PF00805">
    <property type="entry name" value="Pentapeptide"/>
    <property type="match status" value="1"/>
</dbReference>
<dbReference type="EMBL" id="CP034463">
    <property type="protein sequence ID" value="AZP19013.1"/>
    <property type="molecule type" value="Genomic_DNA"/>
</dbReference>
<evidence type="ECO:0000313" key="4">
    <source>
        <dbReference type="Proteomes" id="UP000280197"/>
    </source>
</evidence>
<name>A0A3Q9C0V0_9ACTN</name>
<proteinExistence type="predicted"/>
<dbReference type="Gene3D" id="2.160.20.80">
    <property type="entry name" value="E3 ubiquitin-protein ligase SopA"/>
    <property type="match status" value="1"/>
</dbReference>
<feature type="region of interest" description="Disordered" evidence="1">
    <location>
        <begin position="440"/>
        <end position="475"/>
    </location>
</feature>
<dbReference type="Pfam" id="PF13546">
    <property type="entry name" value="DDE_5"/>
    <property type="match status" value="1"/>
</dbReference>